<dbReference type="InterPro" id="IPR051012">
    <property type="entry name" value="CellSynth/LPSAsmb/PSIAsmb"/>
</dbReference>
<feature type="repeat" description="TPR" evidence="3">
    <location>
        <begin position="400"/>
        <end position="433"/>
    </location>
</feature>
<keyword evidence="6" id="KW-1185">Reference proteome</keyword>
<evidence type="ECO:0000313" key="6">
    <source>
        <dbReference type="Proteomes" id="UP001317705"/>
    </source>
</evidence>
<dbReference type="InterPro" id="IPR019734">
    <property type="entry name" value="TPR_rpt"/>
</dbReference>
<dbReference type="InterPro" id="IPR011990">
    <property type="entry name" value="TPR-like_helical_dom_sf"/>
</dbReference>
<feature type="repeat" description="TPR" evidence="3">
    <location>
        <begin position="298"/>
        <end position="331"/>
    </location>
</feature>
<dbReference type="Gene3D" id="1.25.40.10">
    <property type="entry name" value="Tetratricopeptide repeat domain"/>
    <property type="match status" value="5"/>
</dbReference>
<name>A0ABM8EL25_9BACT</name>
<evidence type="ECO:0000313" key="5">
    <source>
        <dbReference type="EMBL" id="BDV43025.1"/>
    </source>
</evidence>
<dbReference type="RefSeq" id="WP_281999139.1">
    <property type="nucleotide sequence ID" value="NZ_AP027151.1"/>
</dbReference>
<dbReference type="PROSITE" id="PS50293">
    <property type="entry name" value="TPR_REGION"/>
    <property type="match status" value="1"/>
</dbReference>
<accession>A0ABM8EL25</accession>
<feature type="signal peptide" evidence="4">
    <location>
        <begin position="1"/>
        <end position="18"/>
    </location>
</feature>
<sequence length="896" mass="99232">MFRLRIIACLALSALLFAGCGSKSKDELYAEGVSLLKGGNPGGAIVLFRNALEKDQNFQDARFQLAEAYQALGKYEQAEKELLKIQRQNPSRADIHLELAKLYNSLGKPDQSIEQSSAYLQAHPNAAEAFEVLGVSYALKGMNDEAERQFRLALQREPNRLPAKLQLAALLMGQKQGREQDARALIAEILSADPKNVKAYNLLARYEMSLGNRDRALQIYQTVAGLQPADPLPLYQQGAILLEKADVGKADQLAEMLVRKFPKSSEGYRLKGLIAFKKQNYPEAITDLQNANKIYPSVEGLYYLGLSLYEKGELESALSQFRQILDHKPSFAQARILTAVILLKQKRLEDAIAEAQRVLDKDNRNALAHNILGSAYMARGNYDEGIKELNRATELDPKIVDAHLKKGLFYLSKGLTQEAESDFTTAVKVAPDLLNSRLVLAFYYLRQEKRDKALTTLKAGLTGQKSDAVLYNTMSAVLFDQRNPAEGVRALQKAQQIDPSFLPARFNLATYYATTGDLAHATDEYRTIIRDNPRNVRALLGMAALAELTGHEREVYGWYVKAKETGAYPGYLALAAYLEKQGRHGEAIGILDEAIRSRPRSPEAYVAKGQLLLAQRKLKDTLDTYTDLESFAPQQGLSLKVTALLQANELARALEEARRAVALQPNSAFGYTLTAAVYARQRDYSRAIQELKSGLGSDPDNIEAAMQLGDYLGRSGNTRAALDEYDKILRGKPEYAPAIFAQGMLLETTGNRKGAIHKYRQALEKSENYVPALNNLAFLYADGFGPRHEALRLALTALRLQPGNAAIIDTYGYALLMNGRKAEARKVLEKAAVLLPGNPSVRYHLALAYQLTGDRTKAAATLQQAMRQGDFPESGQARKLLAELSAHADRDERRGN</sequence>
<dbReference type="SMART" id="SM00028">
    <property type="entry name" value="TPR"/>
    <property type="match status" value="19"/>
</dbReference>
<organism evidence="5 6">
    <name type="scientific">Geotalea uraniireducens</name>
    <dbReference type="NCBI Taxonomy" id="351604"/>
    <lineage>
        <taxon>Bacteria</taxon>
        <taxon>Pseudomonadati</taxon>
        <taxon>Thermodesulfobacteriota</taxon>
        <taxon>Desulfuromonadia</taxon>
        <taxon>Geobacterales</taxon>
        <taxon>Geobacteraceae</taxon>
        <taxon>Geotalea</taxon>
    </lineage>
</organism>
<gene>
    <name evidence="5" type="ORF">GURASL_19480</name>
</gene>
<proteinExistence type="predicted"/>
<feature type="repeat" description="TPR" evidence="3">
    <location>
        <begin position="59"/>
        <end position="92"/>
    </location>
</feature>
<dbReference type="Pfam" id="PF13432">
    <property type="entry name" value="TPR_16"/>
    <property type="match status" value="6"/>
</dbReference>
<reference evidence="5 6" key="1">
    <citation type="submission" date="2022-12" db="EMBL/GenBank/DDBJ databases">
        <title>Polyphasic characterization of Geotalea uranireducens NIT-SL11 newly isolated from a complex of sewage sludge and microbially reduced graphene oxide.</title>
        <authorList>
            <person name="Xie L."/>
            <person name="Yoshida N."/>
            <person name="Meng L."/>
        </authorList>
    </citation>
    <scope>NUCLEOTIDE SEQUENCE [LARGE SCALE GENOMIC DNA]</scope>
    <source>
        <strain evidence="5 6">NIT-SL11</strain>
    </source>
</reference>
<evidence type="ECO:0000256" key="3">
    <source>
        <dbReference type="PROSITE-ProRule" id="PRU00339"/>
    </source>
</evidence>
<dbReference type="PROSITE" id="PS50005">
    <property type="entry name" value="TPR"/>
    <property type="match status" value="9"/>
</dbReference>
<feature type="repeat" description="TPR" evidence="3">
    <location>
        <begin position="702"/>
        <end position="735"/>
    </location>
</feature>
<evidence type="ECO:0000256" key="4">
    <source>
        <dbReference type="SAM" id="SignalP"/>
    </source>
</evidence>
<feature type="repeat" description="TPR" evidence="3">
    <location>
        <begin position="366"/>
        <end position="399"/>
    </location>
</feature>
<dbReference type="Proteomes" id="UP001317705">
    <property type="component" value="Chromosome"/>
</dbReference>
<dbReference type="Pfam" id="PF13414">
    <property type="entry name" value="TPR_11"/>
    <property type="match status" value="1"/>
</dbReference>
<feature type="repeat" description="TPR" evidence="3">
    <location>
        <begin position="502"/>
        <end position="535"/>
    </location>
</feature>
<keyword evidence="4" id="KW-0732">Signal</keyword>
<dbReference type="EMBL" id="AP027151">
    <property type="protein sequence ID" value="BDV43025.1"/>
    <property type="molecule type" value="Genomic_DNA"/>
</dbReference>
<feature type="chain" id="PRO_5047001913" evidence="4">
    <location>
        <begin position="19"/>
        <end position="896"/>
    </location>
</feature>
<keyword evidence="1" id="KW-0677">Repeat</keyword>
<evidence type="ECO:0000256" key="2">
    <source>
        <dbReference type="ARBA" id="ARBA00022803"/>
    </source>
</evidence>
<dbReference type="SUPFAM" id="SSF48452">
    <property type="entry name" value="TPR-like"/>
    <property type="match status" value="3"/>
</dbReference>
<feature type="repeat" description="TPR" evidence="3">
    <location>
        <begin position="127"/>
        <end position="160"/>
    </location>
</feature>
<protein>
    <submittedName>
        <fullName evidence="5">Lipoprotein</fullName>
    </submittedName>
</protein>
<dbReference type="PANTHER" id="PTHR45586:SF1">
    <property type="entry name" value="LIPOPOLYSACCHARIDE ASSEMBLY PROTEIN B"/>
    <property type="match status" value="1"/>
</dbReference>
<dbReference type="Pfam" id="PF13174">
    <property type="entry name" value="TPR_6"/>
    <property type="match status" value="1"/>
</dbReference>
<keyword evidence="5" id="KW-0449">Lipoprotein</keyword>
<dbReference type="PROSITE" id="PS51257">
    <property type="entry name" value="PROKAR_LIPOPROTEIN"/>
    <property type="match status" value="1"/>
</dbReference>
<feature type="repeat" description="TPR" evidence="3">
    <location>
        <begin position="197"/>
        <end position="230"/>
    </location>
</feature>
<dbReference type="NCBIfam" id="TIGR02917">
    <property type="entry name" value="PEP_TPR_lipo"/>
    <property type="match status" value="1"/>
</dbReference>
<feature type="repeat" description="TPR" evidence="3">
    <location>
        <begin position="668"/>
        <end position="701"/>
    </location>
</feature>
<dbReference type="InterPro" id="IPR014266">
    <property type="entry name" value="PEP-CTERM_TPR_PrsT"/>
</dbReference>
<keyword evidence="2 3" id="KW-0802">TPR repeat</keyword>
<dbReference type="Pfam" id="PF14559">
    <property type="entry name" value="TPR_19"/>
    <property type="match status" value="2"/>
</dbReference>
<dbReference type="Pfam" id="PF13428">
    <property type="entry name" value="TPR_14"/>
    <property type="match status" value="1"/>
</dbReference>
<evidence type="ECO:0000256" key="1">
    <source>
        <dbReference type="ARBA" id="ARBA00022737"/>
    </source>
</evidence>
<dbReference type="PANTHER" id="PTHR45586">
    <property type="entry name" value="TPR REPEAT-CONTAINING PROTEIN PA4667"/>
    <property type="match status" value="1"/>
</dbReference>